<keyword evidence="1" id="KW-0479">Metal-binding</keyword>
<dbReference type="AlphaFoldDB" id="A0A8B9SAJ7"/>
<evidence type="ECO:0000259" key="4">
    <source>
        <dbReference type="Pfam" id="PF13445"/>
    </source>
</evidence>
<name>A0A8B9SAJ7_APTOW</name>
<keyword evidence="6" id="KW-1185">Reference proteome</keyword>
<evidence type="ECO:0000256" key="3">
    <source>
        <dbReference type="ARBA" id="ARBA00022833"/>
    </source>
</evidence>
<feature type="domain" description="Zinc finger RING-type eukaryotic" evidence="4">
    <location>
        <begin position="22"/>
        <end position="42"/>
    </location>
</feature>
<sequence>VDSIALRWGQRLAQSMQRDLSCPLCRELFREPVTAECGHTSCGRWRPSWTRCRRRTRPPSSG</sequence>
<reference evidence="5" key="2">
    <citation type="submission" date="2025-09" db="UniProtKB">
        <authorList>
            <consortium name="Ensembl"/>
        </authorList>
    </citation>
    <scope>IDENTIFICATION</scope>
</reference>
<dbReference type="Pfam" id="PF13445">
    <property type="entry name" value="zf-RING_UBOX"/>
    <property type="match status" value="1"/>
</dbReference>
<evidence type="ECO:0000313" key="6">
    <source>
        <dbReference type="Proteomes" id="UP000694424"/>
    </source>
</evidence>
<dbReference type="Proteomes" id="UP000694424">
    <property type="component" value="Unplaced"/>
</dbReference>
<evidence type="ECO:0000256" key="1">
    <source>
        <dbReference type="ARBA" id="ARBA00022723"/>
    </source>
</evidence>
<dbReference type="Ensembl" id="ENSAOWT00000021754.1">
    <property type="protein sequence ID" value="ENSAOWP00000019192.1"/>
    <property type="gene ID" value="ENSAOWG00000013045.1"/>
</dbReference>
<accession>A0A8B9SAJ7</accession>
<dbReference type="InterPro" id="IPR027370">
    <property type="entry name" value="Znf-RING_euk"/>
</dbReference>
<dbReference type="InterPro" id="IPR013083">
    <property type="entry name" value="Znf_RING/FYVE/PHD"/>
</dbReference>
<organism evidence="5 6">
    <name type="scientific">Apteryx owenii</name>
    <name type="common">Little spotted kiwi</name>
    <dbReference type="NCBI Taxonomy" id="8824"/>
    <lineage>
        <taxon>Eukaryota</taxon>
        <taxon>Metazoa</taxon>
        <taxon>Chordata</taxon>
        <taxon>Craniata</taxon>
        <taxon>Vertebrata</taxon>
        <taxon>Euteleostomi</taxon>
        <taxon>Archelosauria</taxon>
        <taxon>Archosauria</taxon>
        <taxon>Dinosauria</taxon>
        <taxon>Saurischia</taxon>
        <taxon>Theropoda</taxon>
        <taxon>Coelurosauria</taxon>
        <taxon>Aves</taxon>
        <taxon>Palaeognathae</taxon>
        <taxon>Apterygiformes</taxon>
        <taxon>Apterygidae</taxon>
        <taxon>Apteryx</taxon>
    </lineage>
</organism>
<reference evidence="5" key="1">
    <citation type="submission" date="2025-08" db="UniProtKB">
        <authorList>
            <consortium name="Ensembl"/>
        </authorList>
    </citation>
    <scope>IDENTIFICATION</scope>
</reference>
<keyword evidence="3" id="KW-0862">Zinc</keyword>
<keyword evidence="2" id="KW-0863">Zinc-finger</keyword>
<dbReference type="Gene3D" id="3.30.40.10">
    <property type="entry name" value="Zinc/RING finger domain, C3HC4 (zinc finger)"/>
    <property type="match status" value="1"/>
</dbReference>
<proteinExistence type="predicted"/>
<evidence type="ECO:0000256" key="2">
    <source>
        <dbReference type="ARBA" id="ARBA00022771"/>
    </source>
</evidence>
<evidence type="ECO:0000313" key="5">
    <source>
        <dbReference type="Ensembl" id="ENSAOWP00000019192.1"/>
    </source>
</evidence>
<dbReference type="GO" id="GO:0008270">
    <property type="term" value="F:zinc ion binding"/>
    <property type="evidence" value="ECO:0007669"/>
    <property type="project" value="UniProtKB-KW"/>
</dbReference>
<dbReference type="SUPFAM" id="SSF57850">
    <property type="entry name" value="RING/U-box"/>
    <property type="match status" value="1"/>
</dbReference>
<protein>
    <recommendedName>
        <fullName evidence="4">Zinc finger RING-type eukaryotic domain-containing protein</fullName>
    </recommendedName>
</protein>